<feature type="compositionally biased region" description="Acidic residues" evidence="1">
    <location>
        <begin position="55"/>
        <end position="69"/>
    </location>
</feature>
<accession>A0A964RLP1</accession>
<evidence type="ECO:0000256" key="1">
    <source>
        <dbReference type="SAM" id="MobiDB-lite"/>
    </source>
</evidence>
<feature type="region of interest" description="Disordered" evidence="1">
    <location>
        <begin position="16"/>
        <end position="102"/>
    </location>
</feature>
<protein>
    <submittedName>
        <fullName evidence="2">Uncharacterized protein</fullName>
    </submittedName>
</protein>
<proteinExistence type="predicted"/>
<sequence length="183" mass="20535">MEFNLFSMFDDESRELEQGKKELAEKNNTTSANENEVTEENKAAVNSEITKEGNDIDNGDNAEESEVSEENLSLLPDETKNKRQKYKAKKEENKAKPKVDPNKTVEDEIKKFPTVVVKAYGSELMVIEGETEVQAIKLSEISDRLINEFQYGEFAAGISWHAAPNNDKTVGYLVATGKFYAKG</sequence>
<feature type="compositionally biased region" description="Basic and acidic residues" evidence="1">
    <location>
        <begin position="89"/>
        <end position="102"/>
    </location>
</feature>
<gene>
    <name evidence="2" type="ORF">GKZ28_08425</name>
</gene>
<reference evidence="2" key="1">
    <citation type="submission" date="2019-12" db="EMBL/GenBank/DDBJ databases">
        <title>Microbes associate with the intestines of laboratory mice.</title>
        <authorList>
            <person name="Navarre W."/>
            <person name="Wong E."/>
        </authorList>
    </citation>
    <scope>NUCLEOTIDE SEQUENCE</scope>
    <source>
        <strain evidence="2">NM79_F5</strain>
    </source>
</reference>
<dbReference type="AlphaFoldDB" id="A0A964RLP1"/>
<name>A0A964RLP1_9CLOT</name>
<dbReference type="Proteomes" id="UP000656077">
    <property type="component" value="Unassembled WGS sequence"/>
</dbReference>
<evidence type="ECO:0000313" key="3">
    <source>
        <dbReference type="Proteomes" id="UP000656077"/>
    </source>
</evidence>
<organism evidence="2 3">
    <name type="scientific">Clostridium chromiireducens</name>
    <dbReference type="NCBI Taxonomy" id="225345"/>
    <lineage>
        <taxon>Bacteria</taxon>
        <taxon>Bacillati</taxon>
        <taxon>Bacillota</taxon>
        <taxon>Clostridia</taxon>
        <taxon>Eubacteriales</taxon>
        <taxon>Clostridiaceae</taxon>
        <taxon>Clostridium</taxon>
    </lineage>
</organism>
<evidence type="ECO:0000313" key="2">
    <source>
        <dbReference type="EMBL" id="MVX63720.1"/>
    </source>
</evidence>
<dbReference type="RefSeq" id="WP_160358815.1">
    <property type="nucleotide sequence ID" value="NZ_WSRQ01000010.1"/>
</dbReference>
<feature type="compositionally biased region" description="Polar residues" evidence="1">
    <location>
        <begin position="26"/>
        <end position="35"/>
    </location>
</feature>
<feature type="compositionally biased region" description="Basic and acidic residues" evidence="1">
    <location>
        <begin position="16"/>
        <end position="25"/>
    </location>
</feature>
<comment type="caution">
    <text evidence="2">The sequence shown here is derived from an EMBL/GenBank/DDBJ whole genome shotgun (WGS) entry which is preliminary data.</text>
</comment>
<dbReference type="EMBL" id="WSRQ01000010">
    <property type="protein sequence ID" value="MVX63720.1"/>
    <property type="molecule type" value="Genomic_DNA"/>
</dbReference>